<evidence type="ECO:0000256" key="10">
    <source>
        <dbReference type="ARBA" id="ARBA00048174"/>
    </source>
</evidence>
<evidence type="ECO:0000256" key="2">
    <source>
        <dbReference type="ARBA" id="ARBA00001946"/>
    </source>
</evidence>
<dbReference type="InterPro" id="IPR029001">
    <property type="entry name" value="ITPase-like_fam"/>
</dbReference>
<gene>
    <name evidence="13" type="ORF">METZ01_LOCUS47706</name>
</gene>
<keyword evidence="4" id="KW-0547">Nucleotide-binding</keyword>
<evidence type="ECO:0000256" key="7">
    <source>
        <dbReference type="ARBA" id="ARBA00023080"/>
    </source>
</evidence>
<evidence type="ECO:0000256" key="11">
    <source>
        <dbReference type="ARBA" id="ARBA00048781"/>
    </source>
</evidence>
<evidence type="ECO:0000256" key="4">
    <source>
        <dbReference type="ARBA" id="ARBA00022741"/>
    </source>
</evidence>
<evidence type="ECO:0000256" key="3">
    <source>
        <dbReference type="ARBA" id="ARBA00022723"/>
    </source>
</evidence>
<dbReference type="PANTHER" id="PTHR34699:SF2">
    <property type="entry name" value="NON-CANONICAL PURINE NTP PHOSPHATASE_PRRC1 DOMAIN-CONTAINING PROTEIN"/>
    <property type="match status" value="1"/>
</dbReference>
<dbReference type="GO" id="GO:0006772">
    <property type="term" value="P:thiamine metabolic process"/>
    <property type="evidence" value="ECO:0007669"/>
    <property type="project" value="TreeGrafter"/>
</dbReference>
<organism evidence="13">
    <name type="scientific">marine metagenome</name>
    <dbReference type="NCBI Taxonomy" id="408172"/>
    <lineage>
        <taxon>unclassified sequences</taxon>
        <taxon>metagenomes</taxon>
        <taxon>ecological metagenomes</taxon>
    </lineage>
</organism>
<keyword evidence="8" id="KW-0464">Manganese</keyword>
<comment type="catalytic activity">
    <reaction evidence="11">
        <text>XTP + H2O = XDP + phosphate + H(+)</text>
        <dbReference type="Rhea" id="RHEA:28406"/>
        <dbReference type="ChEBI" id="CHEBI:15377"/>
        <dbReference type="ChEBI" id="CHEBI:15378"/>
        <dbReference type="ChEBI" id="CHEBI:43474"/>
        <dbReference type="ChEBI" id="CHEBI:59884"/>
        <dbReference type="ChEBI" id="CHEBI:61314"/>
        <dbReference type="EC" id="3.6.1.73"/>
    </reaction>
</comment>
<evidence type="ECO:0000256" key="6">
    <source>
        <dbReference type="ARBA" id="ARBA00022842"/>
    </source>
</evidence>
<dbReference type="GO" id="GO:0009117">
    <property type="term" value="P:nucleotide metabolic process"/>
    <property type="evidence" value="ECO:0007669"/>
    <property type="project" value="UniProtKB-KW"/>
</dbReference>
<reference evidence="13" key="1">
    <citation type="submission" date="2018-05" db="EMBL/GenBank/DDBJ databases">
        <authorList>
            <person name="Lanie J.A."/>
            <person name="Ng W.-L."/>
            <person name="Kazmierczak K.M."/>
            <person name="Andrzejewski T.M."/>
            <person name="Davidsen T.M."/>
            <person name="Wayne K.J."/>
            <person name="Tettelin H."/>
            <person name="Glass J.I."/>
            <person name="Rusch D."/>
            <person name="Podicherti R."/>
            <person name="Tsui H.-C.T."/>
            <person name="Winkler M.E."/>
        </authorList>
    </citation>
    <scope>NUCLEOTIDE SEQUENCE</scope>
</reference>
<dbReference type="Pfam" id="PF01931">
    <property type="entry name" value="NTPase_I-T"/>
    <property type="match status" value="1"/>
</dbReference>
<evidence type="ECO:0000313" key="13">
    <source>
        <dbReference type="EMBL" id="SUZ94852.1"/>
    </source>
</evidence>
<evidence type="ECO:0000256" key="9">
    <source>
        <dbReference type="ARBA" id="ARBA00038901"/>
    </source>
</evidence>
<dbReference type="InterPro" id="IPR050299">
    <property type="entry name" value="YjjX_NTPase"/>
</dbReference>
<comment type="cofactor">
    <cofactor evidence="1">
        <name>Mn(2+)</name>
        <dbReference type="ChEBI" id="CHEBI:29035"/>
    </cofactor>
</comment>
<proteinExistence type="predicted"/>
<dbReference type="GO" id="GO:0046872">
    <property type="term" value="F:metal ion binding"/>
    <property type="evidence" value="ECO:0007669"/>
    <property type="project" value="UniProtKB-KW"/>
</dbReference>
<comment type="catalytic activity">
    <reaction evidence="10">
        <text>ITP + H2O = IDP + phosphate + H(+)</text>
        <dbReference type="Rhea" id="RHEA:28330"/>
        <dbReference type="ChEBI" id="CHEBI:15377"/>
        <dbReference type="ChEBI" id="CHEBI:15378"/>
        <dbReference type="ChEBI" id="CHEBI:43474"/>
        <dbReference type="ChEBI" id="CHEBI:58280"/>
        <dbReference type="ChEBI" id="CHEBI:61402"/>
        <dbReference type="EC" id="3.6.1.73"/>
    </reaction>
</comment>
<dbReference type="EMBL" id="UINC01002272">
    <property type="protein sequence ID" value="SUZ94852.1"/>
    <property type="molecule type" value="Genomic_DNA"/>
</dbReference>
<dbReference type="InterPro" id="IPR026533">
    <property type="entry name" value="NTPase/PRRC1"/>
</dbReference>
<dbReference type="SUPFAM" id="SSF52972">
    <property type="entry name" value="ITPase-like"/>
    <property type="match status" value="1"/>
</dbReference>
<sequence>MSERETKKGAKNRLFYLKENFDGTFYVSIEGGVDYDDGDMVAFAWVYVFSKNKLGKGKTSLFQIPKEIQALIENGVELGEADDLIFNRKNSKKKDGAVGILTKGNINRTNYYKNAIIMSLVPFVNPKLSF</sequence>
<keyword evidence="7" id="KW-0546">Nucleotide metabolism</keyword>
<evidence type="ECO:0000256" key="1">
    <source>
        <dbReference type="ARBA" id="ARBA00001936"/>
    </source>
</evidence>
<name>A0A381RSK0_9ZZZZ</name>
<dbReference type="AlphaFoldDB" id="A0A381RSK0"/>
<accession>A0A381RSK0</accession>
<dbReference type="PANTHER" id="PTHR34699">
    <property type="match status" value="1"/>
</dbReference>
<keyword evidence="6" id="KW-0460">Magnesium</keyword>
<feature type="domain" description="Non-canonical purine NTP phosphatase/PRRC1" evidence="12">
    <location>
        <begin position="1"/>
        <end position="124"/>
    </location>
</feature>
<evidence type="ECO:0000259" key="12">
    <source>
        <dbReference type="Pfam" id="PF01931"/>
    </source>
</evidence>
<evidence type="ECO:0000256" key="5">
    <source>
        <dbReference type="ARBA" id="ARBA00022801"/>
    </source>
</evidence>
<protein>
    <recommendedName>
        <fullName evidence="9">inosine/xanthosine triphosphatase</fullName>
        <ecNumber evidence="9">3.6.1.73</ecNumber>
    </recommendedName>
</protein>
<keyword evidence="3" id="KW-0479">Metal-binding</keyword>
<keyword evidence="5" id="KW-0378">Hydrolase</keyword>
<dbReference type="GO" id="GO:0103023">
    <property type="term" value="F:ITPase activity"/>
    <property type="evidence" value="ECO:0007669"/>
    <property type="project" value="UniProtKB-EC"/>
</dbReference>
<dbReference type="Gene3D" id="3.90.950.10">
    <property type="match status" value="1"/>
</dbReference>
<dbReference type="EC" id="3.6.1.73" evidence="9"/>
<comment type="cofactor">
    <cofactor evidence="2">
        <name>Mg(2+)</name>
        <dbReference type="ChEBI" id="CHEBI:18420"/>
    </cofactor>
</comment>
<evidence type="ECO:0000256" key="8">
    <source>
        <dbReference type="ARBA" id="ARBA00023211"/>
    </source>
</evidence>
<dbReference type="GO" id="GO:0000166">
    <property type="term" value="F:nucleotide binding"/>
    <property type="evidence" value="ECO:0007669"/>
    <property type="project" value="UniProtKB-KW"/>
</dbReference>